<accession>A0ABV2D345</accession>
<gene>
    <name evidence="3" type="ORF">ABVV53_11735</name>
</gene>
<dbReference type="EMBL" id="JBEWLY010000019">
    <property type="protein sequence ID" value="MET1756120.1"/>
    <property type="molecule type" value="Genomic_DNA"/>
</dbReference>
<dbReference type="Proteomes" id="UP001548713">
    <property type="component" value="Unassembled WGS sequence"/>
</dbReference>
<dbReference type="PANTHER" id="PTHR30273:SF2">
    <property type="entry name" value="PROTEIN FECR"/>
    <property type="match status" value="1"/>
</dbReference>
<sequence length="313" mass="34055">MTSRSKLEGPDRQAAEWLARLHADDRAHDDEEAFRSWLKADRANERSFENASEIWTAVGGLREEHLQQLQNARPAPVRMSRRAVVAGGGALFVTAGVTAGWQSAYAGVYSTGVGEQRRFVLEDGSRAMLDTATLIRFRSKSDIRMLSLEAGRIDLDIAADSRPFVIDMGERQATVTSARLDVQRTGKSVALTAVSGVARINTSPGGSLAVPSGSRIAMVAGDKDKLDRPELEDLMAWQSGRLALRDDTLSYAIAEMNRYSRRTLVAADPKVAGLRFSGVYRLGDPEAFARSLALLLPIRVEVAGDLIRIEGTG</sequence>
<feature type="domain" description="FecR protein" evidence="1">
    <location>
        <begin position="108"/>
        <end position="198"/>
    </location>
</feature>
<dbReference type="InterPro" id="IPR032623">
    <property type="entry name" value="FecR_N"/>
</dbReference>
<feature type="domain" description="FecR N-terminal" evidence="2">
    <location>
        <begin position="12"/>
        <end position="52"/>
    </location>
</feature>
<dbReference type="PANTHER" id="PTHR30273">
    <property type="entry name" value="PERIPLASMIC SIGNAL SENSOR AND SIGMA FACTOR ACTIVATOR FECR-RELATED"/>
    <property type="match status" value="1"/>
</dbReference>
<dbReference type="InterPro" id="IPR012373">
    <property type="entry name" value="Ferrdict_sens_TM"/>
</dbReference>
<dbReference type="Pfam" id="PF16220">
    <property type="entry name" value="DUF4880"/>
    <property type="match status" value="1"/>
</dbReference>
<evidence type="ECO:0000259" key="2">
    <source>
        <dbReference type="Pfam" id="PF16220"/>
    </source>
</evidence>
<organism evidence="3 4">
    <name type="scientific">Novosphingobium kalidii</name>
    <dbReference type="NCBI Taxonomy" id="3230299"/>
    <lineage>
        <taxon>Bacteria</taxon>
        <taxon>Pseudomonadati</taxon>
        <taxon>Pseudomonadota</taxon>
        <taxon>Alphaproteobacteria</taxon>
        <taxon>Sphingomonadales</taxon>
        <taxon>Sphingomonadaceae</taxon>
        <taxon>Novosphingobium</taxon>
    </lineage>
</organism>
<dbReference type="Pfam" id="PF04773">
    <property type="entry name" value="FecR"/>
    <property type="match status" value="1"/>
</dbReference>
<proteinExistence type="predicted"/>
<evidence type="ECO:0000313" key="4">
    <source>
        <dbReference type="Proteomes" id="UP001548713"/>
    </source>
</evidence>
<evidence type="ECO:0000313" key="3">
    <source>
        <dbReference type="EMBL" id="MET1756120.1"/>
    </source>
</evidence>
<dbReference type="InterPro" id="IPR006860">
    <property type="entry name" value="FecR"/>
</dbReference>
<dbReference type="PIRSF" id="PIRSF018266">
    <property type="entry name" value="FecR"/>
    <property type="match status" value="1"/>
</dbReference>
<dbReference type="Gene3D" id="2.60.120.1440">
    <property type="match status" value="1"/>
</dbReference>
<evidence type="ECO:0000259" key="1">
    <source>
        <dbReference type="Pfam" id="PF04773"/>
    </source>
</evidence>
<keyword evidence="4" id="KW-1185">Reference proteome</keyword>
<reference evidence="3 4" key="1">
    <citation type="submission" date="2024-07" db="EMBL/GenBank/DDBJ databases">
        <title>Novosphingobium kalidii RD2P27.</title>
        <authorList>
            <person name="Sun J.-Q."/>
        </authorList>
    </citation>
    <scope>NUCLEOTIDE SEQUENCE [LARGE SCALE GENOMIC DNA]</scope>
    <source>
        <strain evidence="3 4">RD2P27</strain>
    </source>
</reference>
<protein>
    <submittedName>
        <fullName evidence="3">FecR domain-containing protein</fullName>
    </submittedName>
</protein>
<dbReference type="RefSeq" id="WP_353984613.1">
    <property type="nucleotide sequence ID" value="NZ_JBEWLY010000019.1"/>
</dbReference>
<name>A0ABV2D345_9SPHN</name>
<comment type="caution">
    <text evidence="3">The sequence shown here is derived from an EMBL/GenBank/DDBJ whole genome shotgun (WGS) entry which is preliminary data.</text>
</comment>